<proteinExistence type="predicted"/>
<organism evidence="2">
    <name type="scientific">marine sediment metagenome</name>
    <dbReference type="NCBI Taxonomy" id="412755"/>
    <lineage>
        <taxon>unclassified sequences</taxon>
        <taxon>metagenomes</taxon>
        <taxon>ecological metagenomes</taxon>
    </lineage>
</organism>
<accession>A0A0F9MYB4</accession>
<protein>
    <recommendedName>
        <fullName evidence="1">SCP2 domain-containing protein</fullName>
    </recommendedName>
</protein>
<evidence type="ECO:0000313" key="2">
    <source>
        <dbReference type="EMBL" id="KKN04422.1"/>
    </source>
</evidence>
<dbReference type="Gene3D" id="3.30.1050.10">
    <property type="entry name" value="SCP2 sterol-binding domain"/>
    <property type="match status" value="1"/>
</dbReference>
<evidence type="ECO:0000259" key="1">
    <source>
        <dbReference type="Pfam" id="PF02036"/>
    </source>
</evidence>
<comment type="caution">
    <text evidence="2">The sequence shown here is derived from an EMBL/GenBank/DDBJ whole genome shotgun (WGS) entry which is preliminary data.</text>
</comment>
<dbReference type="AlphaFoldDB" id="A0A0F9MYB4"/>
<sequence>MVDQDLLTTIKTKLNEGGSDTLDDYLKILELYKQISSEVKGLHEEFEDMAMLDMEFLGQIIISDENNKKLWVKFKEGSVDYGDDEVENPTLIFKTSSSTFTGILFGQIEISSAHEAGEVSFDGKGEELMDFQAITSIINDFIQNL</sequence>
<feature type="domain" description="SCP2" evidence="1">
    <location>
        <begin position="59"/>
        <end position="134"/>
    </location>
</feature>
<name>A0A0F9MYB4_9ZZZZ</name>
<dbReference type="EMBL" id="LAZR01004924">
    <property type="protein sequence ID" value="KKN04422.1"/>
    <property type="molecule type" value="Genomic_DNA"/>
</dbReference>
<reference evidence="2" key="1">
    <citation type="journal article" date="2015" name="Nature">
        <title>Complex archaea that bridge the gap between prokaryotes and eukaryotes.</title>
        <authorList>
            <person name="Spang A."/>
            <person name="Saw J.H."/>
            <person name="Jorgensen S.L."/>
            <person name="Zaremba-Niedzwiedzka K."/>
            <person name="Martijn J."/>
            <person name="Lind A.E."/>
            <person name="van Eijk R."/>
            <person name="Schleper C."/>
            <person name="Guy L."/>
            <person name="Ettema T.J."/>
        </authorList>
    </citation>
    <scope>NUCLEOTIDE SEQUENCE</scope>
</reference>
<dbReference type="InterPro" id="IPR036527">
    <property type="entry name" value="SCP2_sterol-bd_dom_sf"/>
</dbReference>
<dbReference type="InterPro" id="IPR003033">
    <property type="entry name" value="SCP2_sterol-bd_dom"/>
</dbReference>
<gene>
    <name evidence="2" type="ORF">LCGC14_1097670</name>
</gene>
<dbReference type="Pfam" id="PF02036">
    <property type="entry name" value="SCP2"/>
    <property type="match status" value="1"/>
</dbReference>
<dbReference type="SUPFAM" id="SSF55718">
    <property type="entry name" value="SCP-like"/>
    <property type="match status" value="1"/>
</dbReference>